<sequence>MVGPPMDQTIAGVQLEGTGAPRMTLRRGAPFKKMVAIAALALGTVEALSMMMKIMVTAEYLYPDLYGCFFPSPFLNCLESASALLGKSRHGEFTRSLYGHKEVERLSIDVMSNK</sequence>
<proteinExistence type="predicted"/>
<organism evidence="1 2">
    <name type="scientific">Forsythia ovata</name>
    <dbReference type="NCBI Taxonomy" id="205694"/>
    <lineage>
        <taxon>Eukaryota</taxon>
        <taxon>Viridiplantae</taxon>
        <taxon>Streptophyta</taxon>
        <taxon>Embryophyta</taxon>
        <taxon>Tracheophyta</taxon>
        <taxon>Spermatophyta</taxon>
        <taxon>Magnoliopsida</taxon>
        <taxon>eudicotyledons</taxon>
        <taxon>Gunneridae</taxon>
        <taxon>Pentapetalae</taxon>
        <taxon>asterids</taxon>
        <taxon>lamiids</taxon>
        <taxon>Lamiales</taxon>
        <taxon>Oleaceae</taxon>
        <taxon>Forsythieae</taxon>
        <taxon>Forsythia</taxon>
    </lineage>
</organism>
<dbReference type="AlphaFoldDB" id="A0ABD1X110"/>
<dbReference type="EMBL" id="JBFOLJ010000001">
    <property type="protein sequence ID" value="KAL2555652.1"/>
    <property type="molecule type" value="Genomic_DNA"/>
</dbReference>
<keyword evidence="2" id="KW-1185">Reference proteome</keyword>
<accession>A0ABD1X110</accession>
<comment type="caution">
    <text evidence="1">The sequence shown here is derived from an EMBL/GenBank/DDBJ whole genome shotgun (WGS) entry which is preliminary data.</text>
</comment>
<reference evidence="2" key="1">
    <citation type="submission" date="2024-07" db="EMBL/GenBank/DDBJ databases">
        <title>Two chromosome-level genome assemblies of Korean endemic species Abeliophyllum distichum and Forsythia ovata (Oleaceae).</title>
        <authorList>
            <person name="Jang H."/>
        </authorList>
    </citation>
    <scope>NUCLEOTIDE SEQUENCE [LARGE SCALE GENOMIC DNA]</scope>
</reference>
<evidence type="ECO:0000313" key="1">
    <source>
        <dbReference type="EMBL" id="KAL2555652.1"/>
    </source>
</evidence>
<gene>
    <name evidence="1" type="ORF">Fot_00391</name>
</gene>
<name>A0ABD1X110_9LAMI</name>
<evidence type="ECO:0000313" key="2">
    <source>
        <dbReference type="Proteomes" id="UP001604277"/>
    </source>
</evidence>
<protein>
    <submittedName>
        <fullName evidence="1">Uncharacterized protein</fullName>
    </submittedName>
</protein>
<dbReference type="Proteomes" id="UP001604277">
    <property type="component" value="Unassembled WGS sequence"/>
</dbReference>